<comment type="caution">
    <text evidence="4">The sequence shown here is derived from an EMBL/GenBank/DDBJ whole genome shotgun (WGS) entry which is preliminary data.</text>
</comment>
<evidence type="ECO:0000256" key="2">
    <source>
        <dbReference type="ARBA" id="ARBA00022803"/>
    </source>
</evidence>
<dbReference type="GO" id="GO:0005052">
    <property type="term" value="F:peroxisome matrix targeting signal-1 binding"/>
    <property type="evidence" value="ECO:0007669"/>
    <property type="project" value="TreeGrafter"/>
</dbReference>
<dbReference type="PANTHER" id="PTHR10130:SF4">
    <property type="entry name" value="MICROBODY (PEROXISOME) BIOGENESIS PROTEIN PEROXIN 20 (EUROFUNG)"/>
    <property type="match status" value="1"/>
</dbReference>
<dbReference type="GO" id="GO:0005829">
    <property type="term" value="C:cytosol"/>
    <property type="evidence" value="ECO:0007669"/>
    <property type="project" value="TreeGrafter"/>
</dbReference>
<feature type="region of interest" description="Disordered" evidence="3">
    <location>
        <begin position="303"/>
        <end position="334"/>
    </location>
</feature>
<feature type="region of interest" description="Disordered" evidence="3">
    <location>
        <begin position="30"/>
        <end position="49"/>
    </location>
</feature>
<evidence type="ECO:0008006" key="6">
    <source>
        <dbReference type="Google" id="ProtNLM"/>
    </source>
</evidence>
<dbReference type="Proteomes" id="UP000033540">
    <property type="component" value="Unassembled WGS sequence"/>
</dbReference>
<organism evidence="4 5">
    <name type="scientific">Aspergillus parasiticus (strain ATCC 56775 / NRRL 5862 / SRRC 143 / SU-1)</name>
    <dbReference type="NCBI Taxonomy" id="1403190"/>
    <lineage>
        <taxon>Eukaryota</taxon>
        <taxon>Fungi</taxon>
        <taxon>Dikarya</taxon>
        <taxon>Ascomycota</taxon>
        <taxon>Pezizomycotina</taxon>
        <taxon>Eurotiomycetes</taxon>
        <taxon>Eurotiomycetidae</taxon>
        <taxon>Eurotiales</taxon>
        <taxon>Aspergillaceae</taxon>
        <taxon>Aspergillus</taxon>
        <taxon>Aspergillus subgen. Circumdati</taxon>
    </lineage>
</organism>
<sequence>MSDALCGPSNALQNFQKHASIDRTLQQDRLVSRQSHSQGFRSQTPNEGTLDPEFAAFESNIAGASLPDLQHPAHFATPPHFAVHNQVEKHNWAADFQRLQISGSSPLAHQQAGPTSSPASNLAQHGWRNDFLVQQRQPRPAQQHQPFAQGFQPFLTPSYPIHEAAGNALSPAQDLTTTQLPSTEAFDESAFEAAFEQAKADLASQTADHAQELTNETTNPDATVTSQVEAIRIGSDTIPQTAKDDARAHYNDPDELARTAGQLLESVSHDQSQKFRESNFLALMRRIRDREVHIEGDEFRETVQPLHPGGKYYPEGKTRTQQGRNPYTMEKNHDNSKPTFETRYLTKWIMYYLDSVYGKSIQSDIVLPALGGNDTSKHASQASTIEDLGIGPDDQSLHDSWMFGDRWA</sequence>
<evidence type="ECO:0000313" key="4">
    <source>
        <dbReference type="EMBL" id="KJK67043.1"/>
    </source>
</evidence>
<evidence type="ECO:0000256" key="1">
    <source>
        <dbReference type="ARBA" id="ARBA00022737"/>
    </source>
</evidence>
<protein>
    <recommendedName>
        <fullName evidence="6">Peroxin 20</fullName>
    </recommendedName>
</protein>
<dbReference type="EMBL" id="JZEE01000225">
    <property type="protein sequence ID" value="KJK67043.1"/>
    <property type="molecule type" value="Genomic_DNA"/>
</dbReference>
<keyword evidence="1" id="KW-0677">Repeat</keyword>
<reference evidence="4 5" key="1">
    <citation type="submission" date="2015-02" db="EMBL/GenBank/DDBJ databases">
        <title>Draft genome sequence of Aspergillus parasiticus SU-1.</title>
        <authorList>
            <person name="Yu J."/>
            <person name="Fedorova N."/>
            <person name="Yin Y."/>
            <person name="Losada L."/>
            <person name="Zafar N."/>
            <person name="Taujale R."/>
            <person name="Ehrlich K.C."/>
            <person name="Bhatnagar D."/>
            <person name="Cleveland T.E."/>
            <person name="Bennett J.W."/>
            <person name="Nierman W.C."/>
        </authorList>
    </citation>
    <scope>NUCLEOTIDE SEQUENCE [LARGE SCALE GENOMIC DNA]</scope>
    <source>
        <strain evidence="5">ATCC 56775 / NRRL 5862 / SRRC 143 / SU-1</strain>
    </source>
</reference>
<gene>
    <name evidence="4" type="ORF">P875_00127543</name>
</gene>
<evidence type="ECO:0000256" key="3">
    <source>
        <dbReference type="SAM" id="MobiDB-lite"/>
    </source>
</evidence>
<dbReference type="InterPro" id="IPR024111">
    <property type="entry name" value="PEX5/PEX5L"/>
</dbReference>
<keyword evidence="2" id="KW-0802">TPR repeat</keyword>
<dbReference type="Gene3D" id="6.10.280.230">
    <property type="match status" value="1"/>
</dbReference>
<dbReference type="GO" id="GO:0016560">
    <property type="term" value="P:protein import into peroxisome matrix, docking"/>
    <property type="evidence" value="ECO:0007669"/>
    <property type="project" value="TreeGrafter"/>
</dbReference>
<name>A0A0F0IME1_ASPPU</name>
<evidence type="ECO:0000313" key="5">
    <source>
        <dbReference type="Proteomes" id="UP000033540"/>
    </source>
</evidence>
<dbReference type="STRING" id="1403190.A0A0F0IME1"/>
<proteinExistence type="predicted"/>
<dbReference type="GO" id="GO:0005778">
    <property type="term" value="C:peroxisomal membrane"/>
    <property type="evidence" value="ECO:0007669"/>
    <property type="project" value="TreeGrafter"/>
</dbReference>
<feature type="compositionally biased region" description="Polar residues" evidence="3">
    <location>
        <begin position="30"/>
        <end position="47"/>
    </location>
</feature>
<dbReference type="PANTHER" id="PTHR10130">
    <property type="entry name" value="PEROXISOMAL TARGETING SIGNAL 1 RECEPTOR PEX5"/>
    <property type="match status" value="1"/>
</dbReference>
<dbReference type="OrthoDB" id="5407351at2759"/>
<accession>A0A0F0IME1</accession>
<dbReference type="AlphaFoldDB" id="A0A0F0IME1"/>